<feature type="transmembrane region" description="Helical" evidence="1">
    <location>
        <begin position="97"/>
        <end position="114"/>
    </location>
</feature>
<feature type="transmembrane region" description="Helical" evidence="1">
    <location>
        <begin position="135"/>
        <end position="157"/>
    </location>
</feature>
<sequence>MDQSGGTTFWGRVLREGGSELVVAASYLLAWLFAAWLSDETLLSMVVAVALQFWVFTALIGLVTPRGVRGITWFLVLHAMLFMLLVWVASEGGQDEPSWWAVLVAQAPIIMRNLSRLARPPDLHSRWMLEMMGPFLIILPVGLVTGVLVAVLPDLGLAGRVITFDHMDPLTSHELKWGLLGGVVYFSVYAISRTWWEGSSDVFRRGDVSPAMVRRWRDEYRRSRGR</sequence>
<accession>A0ABQ1HM95</accession>
<evidence type="ECO:0000256" key="1">
    <source>
        <dbReference type="SAM" id="Phobius"/>
    </source>
</evidence>
<dbReference type="EMBL" id="BMKC01000003">
    <property type="protein sequence ID" value="GGA83106.1"/>
    <property type="molecule type" value="Genomic_DNA"/>
</dbReference>
<feature type="transmembrane region" description="Helical" evidence="1">
    <location>
        <begin position="70"/>
        <end position="90"/>
    </location>
</feature>
<proteinExistence type="predicted"/>
<dbReference type="Proteomes" id="UP000623419">
    <property type="component" value="Unassembled WGS sequence"/>
</dbReference>
<dbReference type="RefSeq" id="WP_188664088.1">
    <property type="nucleotide sequence ID" value="NZ_BMKC01000003.1"/>
</dbReference>
<keyword evidence="1" id="KW-1133">Transmembrane helix</keyword>
<keyword evidence="1" id="KW-0812">Transmembrane</keyword>
<feature type="transmembrane region" description="Helical" evidence="1">
    <location>
        <begin position="21"/>
        <end position="37"/>
    </location>
</feature>
<keyword evidence="3" id="KW-1185">Reference proteome</keyword>
<keyword evidence="1" id="KW-0472">Membrane</keyword>
<evidence type="ECO:0000313" key="2">
    <source>
        <dbReference type="EMBL" id="GGA83106.1"/>
    </source>
</evidence>
<feature type="transmembrane region" description="Helical" evidence="1">
    <location>
        <begin position="177"/>
        <end position="196"/>
    </location>
</feature>
<feature type="transmembrane region" description="Helical" evidence="1">
    <location>
        <begin position="43"/>
        <end position="63"/>
    </location>
</feature>
<name>A0ABQ1HM95_9GAMM</name>
<organism evidence="2 3">
    <name type="scientific">Arenimonas soli</name>
    <dbReference type="NCBI Taxonomy" id="2269504"/>
    <lineage>
        <taxon>Bacteria</taxon>
        <taxon>Pseudomonadati</taxon>
        <taxon>Pseudomonadota</taxon>
        <taxon>Gammaproteobacteria</taxon>
        <taxon>Lysobacterales</taxon>
        <taxon>Lysobacteraceae</taxon>
        <taxon>Arenimonas</taxon>
    </lineage>
</organism>
<protein>
    <submittedName>
        <fullName evidence="2">Uncharacterized protein</fullName>
    </submittedName>
</protein>
<evidence type="ECO:0000313" key="3">
    <source>
        <dbReference type="Proteomes" id="UP000623419"/>
    </source>
</evidence>
<gene>
    <name evidence="2" type="ORF">GCM10011521_21790</name>
</gene>
<reference evidence="3" key="1">
    <citation type="journal article" date="2019" name="Int. J. Syst. Evol. Microbiol.">
        <title>The Global Catalogue of Microorganisms (GCM) 10K type strain sequencing project: providing services to taxonomists for standard genome sequencing and annotation.</title>
        <authorList>
            <consortium name="The Broad Institute Genomics Platform"/>
            <consortium name="The Broad Institute Genome Sequencing Center for Infectious Disease"/>
            <person name="Wu L."/>
            <person name="Ma J."/>
        </authorList>
    </citation>
    <scope>NUCLEOTIDE SEQUENCE [LARGE SCALE GENOMIC DNA]</scope>
    <source>
        <strain evidence="3">CGMCC 1.15905</strain>
    </source>
</reference>
<comment type="caution">
    <text evidence="2">The sequence shown here is derived from an EMBL/GenBank/DDBJ whole genome shotgun (WGS) entry which is preliminary data.</text>
</comment>